<dbReference type="AlphaFoldDB" id="A0A250IQ66"/>
<dbReference type="InterPro" id="IPR054339">
    <property type="entry name" value="GMT_wHTH"/>
</dbReference>
<evidence type="ECO:0000313" key="3">
    <source>
        <dbReference type="Proteomes" id="UP000217289"/>
    </source>
</evidence>
<proteinExistence type="predicted"/>
<organism evidence="2 3">
    <name type="scientific">Melittangium boletus DSM 14713</name>
    <dbReference type="NCBI Taxonomy" id="1294270"/>
    <lineage>
        <taxon>Bacteria</taxon>
        <taxon>Pseudomonadati</taxon>
        <taxon>Myxococcota</taxon>
        <taxon>Myxococcia</taxon>
        <taxon>Myxococcales</taxon>
        <taxon>Cystobacterineae</taxon>
        <taxon>Archangiaceae</taxon>
        <taxon>Melittangium</taxon>
    </lineage>
</organism>
<dbReference type="Proteomes" id="UP000217289">
    <property type="component" value="Chromosome"/>
</dbReference>
<dbReference type="RefSeq" id="WP_095981857.1">
    <property type="nucleotide sequence ID" value="NZ_CP022163.1"/>
</dbReference>
<dbReference type="OrthoDB" id="6802137at2"/>
<dbReference type="Pfam" id="PF22560">
    <property type="entry name" value="GMT-wHTH"/>
    <property type="match status" value="1"/>
</dbReference>
<dbReference type="NCBIfam" id="TIGR04474">
    <property type="entry name" value="tcm_partner"/>
    <property type="match status" value="1"/>
</dbReference>
<accession>A0A250IQ66</accession>
<sequence>MSTSFFEEQKEQSEIKAAIVANYFWAWAKVIMPRARAERIAYIDLFAGPGRYSDGSKSTPVLILEKAIADPVMRKMLVALFNDKDEAHARSLEAAIAALPGIEMLAHKPVVKSQEVGEEIVKMFEQMRLVPTLCFVDPWGYKGLSLRLINSVLKDWACECVFFFNYNRINMGLTNPFVVEHMNALFGDERADALRARLKGLSSQDRELAIVEELAEALREMGGKYVLPFAFTNDRGTRTTHHLIFVSKHVLGYTIMKGIMAGESSSAPQGVASFRYSPADARFPILFDLTRPLDDLAGMLLADFAGQSLRMQDIFDKHHVGKPFVEKNYRAALRQLEAAGKVQADPPATKRRKRKGEVTFAPDVRVTFPPAGR</sequence>
<dbReference type="EMBL" id="CP022163">
    <property type="protein sequence ID" value="ATB33884.1"/>
    <property type="molecule type" value="Genomic_DNA"/>
</dbReference>
<gene>
    <name evidence="2" type="ORF">MEBOL_007385</name>
</gene>
<name>A0A250IQ66_9BACT</name>
<keyword evidence="3" id="KW-1185">Reference proteome</keyword>
<reference evidence="2 3" key="1">
    <citation type="submission" date="2017-06" db="EMBL/GenBank/DDBJ databases">
        <authorList>
            <person name="Kim H.J."/>
            <person name="Triplett B.A."/>
        </authorList>
    </citation>
    <scope>NUCLEOTIDE SEQUENCE [LARGE SCALE GENOMIC DNA]</scope>
    <source>
        <strain evidence="2 3">DSM 14713</strain>
    </source>
</reference>
<dbReference type="KEGG" id="mbd:MEBOL_007385"/>
<dbReference type="InterPro" id="IPR031009">
    <property type="entry name" value="Tcm_partner"/>
</dbReference>
<evidence type="ECO:0000259" key="1">
    <source>
        <dbReference type="Pfam" id="PF22560"/>
    </source>
</evidence>
<feature type="domain" description="GMT-like wHTH" evidence="1">
    <location>
        <begin position="276"/>
        <end position="348"/>
    </location>
</feature>
<protein>
    <recommendedName>
        <fullName evidence="1">GMT-like wHTH domain-containing protein</fullName>
    </recommendedName>
</protein>
<evidence type="ECO:0000313" key="2">
    <source>
        <dbReference type="EMBL" id="ATB33884.1"/>
    </source>
</evidence>